<dbReference type="Pfam" id="PF12685">
    <property type="entry name" value="SpoIIIAH"/>
    <property type="match status" value="1"/>
</dbReference>
<dbReference type="EMBL" id="NIOJ01000007">
    <property type="protein sequence ID" value="PNU00743.1"/>
    <property type="molecule type" value="Genomic_DNA"/>
</dbReference>
<dbReference type="InterPro" id="IPR038503">
    <property type="entry name" value="SpoIIIAH_sf"/>
</dbReference>
<keyword evidence="2" id="KW-1185">Reference proteome</keyword>
<comment type="caution">
    <text evidence="1">The sequence shown here is derived from an EMBL/GenBank/DDBJ whole genome shotgun (WGS) entry which is preliminary data.</text>
</comment>
<protein>
    <recommendedName>
        <fullName evidence="3">Stage III sporulation protein AH</fullName>
    </recommendedName>
</protein>
<dbReference type="Proteomes" id="UP000236151">
    <property type="component" value="Unassembled WGS sequence"/>
</dbReference>
<sequence length="191" mass="20866">MTVFKRKQVVALALVLLIIVAGYLQYSYKKSSTASADKDAGKIGEAVYVENSDSEDPDFVALDEEGDAAAASKEANDLFAEAKLNRDMTRSKSESALKEIIEDENASQESRDEANKKMIEMVERTDCEVRIETLIKNKGFEDALAVFADDGTLDICVKAPTLTASDVAKIADIASRQANIEISDITVKNIY</sequence>
<dbReference type="OrthoDB" id="1707181at2"/>
<name>A0A2K2FPN4_9CLOT</name>
<proteinExistence type="predicted"/>
<dbReference type="RefSeq" id="WP_103080577.1">
    <property type="nucleotide sequence ID" value="NZ_CP021850.1"/>
</dbReference>
<gene>
    <name evidence="1" type="ORF">CDQ84_04765</name>
</gene>
<dbReference type="KEGG" id="cthd:CDO33_06775"/>
<reference evidence="1 2" key="1">
    <citation type="submission" date="2017-06" db="EMBL/GenBank/DDBJ databases">
        <title>Investigating the central metabolism of Clostridium thermosuccinogenes.</title>
        <authorList>
            <person name="Koendjbiharie J.G."/>
            <person name="van Kranenburg R."/>
        </authorList>
    </citation>
    <scope>NUCLEOTIDE SEQUENCE [LARGE SCALE GENOMIC DNA]</scope>
    <source>
        <strain evidence="1 2">DSM 5806</strain>
    </source>
</reference>
<organism evidence="1 2">
    <name type="scientific">Clostridium thermosuccinogenes</name>
    <dbReference type="NCBI Taxonomy" id="84032"/>
    <lineage>
        <taxon>Bacteria</taxon>
        <taxon>Bacillati</taxon>
        <taxon>Bacillota</taxon>
        <taxon>Clostridia</taxon>
        <taxon>Eubacteriales</taxon>
        <taxon>Clostridiaceae</taxon>
        <taxon>Clostridium</taxon>
    </lineage>
</organism>
<dbReference type="InterPro" id="IPR024232">
    <property type="entry name" value="SpoIIIAH"/>
</dbReference>
<evidence type="ECO:0008006" key="3">
    <source>
        <dbReference type="Google" id="ProtNLM"/>
    </source>
</evidence>
<evidence type="ECO:0000313" key="1">
    <source>
        <dbReference type="EMBL" id="PNU00743.1"/>
    </source>
</evidence>
<dbReference type="AlphaFoldDB" id="A0A2K2FPN4"/>
<evidence type="ECO:0000313" key="2">
    <source>
        <dbReference type="Proteomes" id="UP000236151"/>
    </source>
</evidence>
<dbReference type="Gene3D" id="1.10.287.4300">
    <property type="entry name" value="Stage III sporulation protein AH-like"/>
    <property type="match status" value="1"/>
</dbReference>
<accession>A0A2K2FPN4</accession>